<feature type="compositionally biased region" description="Basic and acidic residues" evidence="15">
    <location>
        <begin position="708"/>
        <end position="717"/>
    </location>
</feature>
<feature type="compositionally biased region" description="Low complexity" evidence="15">
    <location>
        <begin position="3311"/>
        <end position="3335"/>
    </location>
</feature>
<comment type="similarity">
    <text evidence="5">Belongs to the plakin or cytolinker family.</text>
</comment>
<evidence type="ECO:0000256" key="8">
    <source>
        <dbReference type="ARBA" id="ARBA00022737"/>
    </source>
</evidence>
<dbReference type="InterPro" id="IPR041573">
    <property type="entry name" value="Desmoplakin_Spectrin-like"/>
</dbReference>
<dbReference type="GO" id="GO:0042060">
    <property type="term" value="P:wound healing"/>
    <property type="evidence" value="ECO:0007669"/>
    <property type="project" value="TreeGrafter"/>
</dbReference>
<dbReference type="GO" id="GO:0005886">
    <property type="term" value="C:plasma membrane"/>
    <property type="evidence" value="ECO:0007669"/>
    <property type="project" value="UniProtKB-SubCell"/>
</dbReference>
<dbReference type="SMART" id="SM00404">
    <property type="entry name" value="PTPc_motif"/>
    <property type="match status" value="1"/>
</dbReference>
<comment type="similarity">
    <text evidence="4">Belongs to the PTEN phosphatase protein family.</text>
</comment>
<feature type="region of interest" description="Disordered" evidence="15">
    <location>
        <begin position="3370"/>
        <end position="3400"/>
    </location>
</feature>
<evidence type="ECO:0000256" key="10">
    <source>
        <dbReference type="ARBA" id="ARBA00023054"/>
    </source>
</evidence>
<dbReference type="GO" id="GO:0002934">
    <property type="term" value="P:desmosome organization"/>
    <property type="evidence" value="ECO:0007669"/>
    <property type="project" value="UniProtKB-ARBA"/>
</dbReference>
<evidence type="ECO:0000256" key="2">
    <source>
        <dbReference type="ARBA" id="ARBA00004316"/>
    </source>
</evidence>
<evidence type="ECO:0000259" key="18">
    <source>
        <dbReference type="PROSITE" id="PS51182"/>
    </source>
</evidence>
<feature type="domain" description="C2 tensin-type" evidence="18">
    <location>
        <begin position="2884"/>
        <end position="3010"/>
    </location>
</feature>
<dbReference type="GO" id="GO:0005198">
    <property type="term" value="F:structural molecule activity"/>
    <property type="evidence" value="ECO:0007669"/>
    <property type="project" value="TreeGrafter"/>
</dbReference>
<evidence type="ECO:0000313" key="20">
    <source>
        <dbReference type="Proteomes" id="UP000438429"/>
    </source>
</evidence>
<dbReference type="GO" id="GO:0005882">
    <property type="term" value="C:intermediate filament"/>
    <property type="evidence" value="ECO:0007669"/>
    <property type="project" value="TreeGrafter"/>
</dbReference>
<dbReference type="CDD" id="cd00176">
    <property type="entry name" value="SPEC"/>
    <property type="match status" value="2"/>
</dbReference>
<feature type="coiled-coil region" evidence="14">
    <location>
        <begin position="459"/>
        <end position="518"/>
    </location>
</feature>
<keyword evidence="8" id="KW-0677">Repeat</keyword>
<evidence type="ECO:0000256" key="11">
    <source>
        <dbReference type="ARBA" id="ARBA00023136"/>
    </source>
</evidence>
<dbReference type="FunFam" id="3.90.1290.10:FF:000001">
    <property type="entry name" value="Plectin a"/>
    <property type="match status" value="2"/>
</dbReference>
<dbReference type="GO" id="GO:0031101">
    <property type="term" value="P:fin regeneration"/>
    <property type="evidence" value="ECO:0007669"/>
    <property type="project" value="UniProtKB-ARBA"/>
</dbReference>
<feature type="compositionally biased region" description="Low complexity" evidence="15">
    <location>
        <begin position="3153"/>
        <end position="3170"/>
    </location>
</feature>
<dbReference type="GO" id="GO:0045104">
    <property type="term" value="P:intermediate filament cytoskeleton organization"/>
    <property type="evidence" value="ECO:0007669"/>
    <property type="project" value="InterPro"/>
</dbReference>
<evidence type="ECO:0000313" key="19">
    <source>
        <dbReference type="EMBL" id="KAF0046912.1"/>
    </source>
</evidence>
<comment type="caution">
    <text evidence="19">The sequence shown here is derived from an EMBL/GenBank/DDBJ whole genome shotgun (WGS) entry which is preliminary data.</text>
</comment>
<dbReference type="Gene3D" id="1.20.58.60">
    <property type="match status" value="3"/>
</dbReference>
<evidence type="ECO:0000256" key="13">
    <source>
        <dbReference type="ARBA" id="ARBA00056058"/>
    </source>
</evidence>
<dbReference type="PROSITE" id="PS50056">
    <property type="entry name" value="TYR_PHOSPHATASE_2"/>
    <property type="match status" value="1"/>
</dbReference>
<dbReference type="FunFam" id="3.90.1290.10:FF:000002">
    <property type="entry name" value="Plectin a"/>
    <property type="match status" value="1"/>
</dbReference>
<keyword evidence="9" id="KW-0965">Cell junction</keyword>
<dbReference type="SUPFAM" id="SSF52799">
    <property type="entry name" value="(Phosphotyrosine protein) phosphatases II"/>
    <property type="match status" value="1"/>
</dbReference>
<feature type="compositionally biased region" description="Basic and acidic residues" evidence="15">
    <location>
        <begin position="1311"/>
        <end position="1321"/>
    </location>
</feature>
<evidence type="ECO:0000256" key="9">
    <source>
        <dbReference type="ARBA" id="ARBA00022949"/>
    </source>
</evidence>
<dbReference type="PANTHER" id="PTHR23169:SF26">
    <property type="entry name" value="DESMOPLAKIN"/>
    <property type="match status" value="1"/>
</dbReference>
<evidence type="ECO:0000256" key="1">
    <source>
        <dbReference type="ARBA" id="ARBA00004236"/>
    </source>
</evidence>
<dbReference type="InterPro" id="IPR018159">
    <property type="entry name" value="Spectrin/alpha-actinin"/>
</dbReference>
<comment type="subcellular location">
    <subcellularLocation>
        <location evidence="3">Cell junction</location>
        <location evidence="3">Desmosome</location>
    </subcellularLocation>
    <subcellularLocation>
        <location evidence="1">Cell membrane</location>
    </subcellularLocation>
    <subcellularLocation>
        <location evidence="2">Cell projection</location>
    </subcellularLocation>
</comment>
<dbReference type="InterPro" id="IPR000387">
    <property type="entry name" value="Tyr_Pase_dom"/>
</dbReference>
<feature type="region of interest" description="Disordered" evidence="15">
    <location>
        <begin position="3262"/>
        <end position="3341"/>
    </location>
</feature>
<dbReference type="InterPro" id="IPR001101">
    <property type="entry name" value="Plectin_repeat"/>
</dbReference>
<dbReference type="InterPro" id="IPR035892">
    <property type="entry name" value="C2_domain_sf"/>
</dbReference>
<feature type="coiled-coil region" evidence="14">
    <location>
        <begin position="844"/>
        <end position="905"/>
    </location>
</feature>
<evidence type="ECO:0000259" key="16">
    <source>
        <dbReference type="PROSITE" id="PS50056"/>
    </source>
</evidence>
<evidence type="ECO:0000256" key="4">
    <source>
        <dbReference type="ARBA" id="ARBA00007881"/>
    </source>
</evidence>
<dbReference type="Pfam" id="PF21019">
    <property type="entry name" value="Spectrin_3"/>
    <property type="match status" value="1"/>
</dbReference>
<dbReference type="InterPro" id="IPR029023">
    <property type="entry name" value="Tensin_phosphatase"/>
</dbReference>
<dbReference type="Pfam" id="PF10409">
    <property type="entry name" value="PTEN_C2"/>
    <property type="match status" value="1"/>
</dbReference>
<gene>
    <name evidence="19" type="ORF">F2P81_000545</name>
</gene>
<proteinExistence type="inferred from homology"/>
<dbReference type="Pfam" id="PF18373">
    <property type="entry name" value="Spectrin_2"/>
    <property type="match status" value="1"/>
</dbReference>
<keyword evidence="7" id="KW-0597">Phosphoprotein</keyword>
<dbReference type="InterPro" id="IPR043197">
    <property type="entry name" value="Plakin"/>
</dbReference>
<feature type="region of interest" description="Disordered" evidence="15">
    <location>
        <begin position="1310"/>
        <end position="1338"/>
    </location>
</feature>
<keyword evidence="11" id="KW-0472">Membrane</keyword>
<dbReference type="InterPro" id="IPR014020">
    <property type="entry name" value="Tensin_C2-dom"/>
</dbReference>
<feature type="coiled-coil region" evidence="14">
    <location>
        <begin position="382"/>
        <end position="416"/>
    </location>
</feature>
<sequence>MYRSDRIDKKDFRCTVQIGAGVFARFCQYEPFTNKQIKEPGRGNGARSVRCAGQQSENFSFTSYREENKYNKTNMSLHGSNSKLATMGQRSNSRPDLASSSFRNEVFLGGNGFQGDYQVGGDVGYTSYSFSRGSLPGGGFGGQKLPVSMGASAGGGMSIQAIQQRSIYLTSQCNEYLQRAKMMLQGGAPAMETEKLMMMAAETLEQLKVCGRELQQMRIQNDVFRSVEQLQNMHGAIQQQLFSSTTLRPNRGSVGSLDGGRVFNDAMAWITQQKRMIETGPWGDDSATIEKQILGHNKTHSSIQRSQEVDRARDELRGDKYNLSILEQEWESLQKMSHNRVGQLRDLQGIIEEISRAIMWVNEREEEELMFDWGDKNIDQYIPKKQESYSRLMRDLEEKEKELNKLKVKADGLLTNNHPASDKIDAYMDTLQTQWSWLLQITKCIHVHLKENAAYSQFFKEADDTYSKLKKELETIRSKFTCDKNTPIDNLTDLLKTLEKEKERIMENKRQVHSLVNKSKTIVRLKPRNPEEKSSGPVIIEAICDFKQDQIGILKGNEGILKDNSQRSKWLVTGPGGLDMLIPSVCLLIPPPNPLSIGLANKNEQYYEAIMGIWNQLYINIKSLISWQFCLKDMTYINSLTASMLSKMRPEEYRNIIKRLETHYQEFLRTSQGSEMFGEEDKKTIQGHFDKAQNHFDTIIHLHTNNIKGEKVGKSETPKPTTNTPPPPTSSTLSVTLLNSLQEIRRRLELAESGLTSHLHVPLGENSVHECSVHIQKLQTVHQDLDSIHDEYLRLREMIIKQLKGIPADSEQAKFLSSELDIINQKMGGLNGLYSAYLERLSALKSLLQSLVQAEDIIKVMETRLTEKETTSLDLREVEDYRSTLKQMKSDLEQKRDLLTSMESDLAKAVHCNGQISGSFHRCDVDLSKYSDLLGQMSDRWRRIQTQIDSRMWDMEKQEKQLKHYQQSSTSMEQWIDNARKRQDTLQMVKLSDIQTLMDHLNQQKVLHTEIKGKKEKVEDVQKNADTCATSIKDYELQLASYSSGLETLLNIPIKRTMLQSPASVVRKEASDIQSNYIELLTRSSDYNKFLGELLKNMEELKIRNTNIEMQEEQLRRLKEDLQDHNQKNKSLEEMLARYKLELTQSKEQLISMEEVNDQLTRIKYQLEEEKRKKRLAEERYSSQQEEYEAAVRRRQKELEELNWTKIDLEKTVKDKERELERLKILLEEEATRRRNAESDISKVRTQSTQEINQLKQTYEASIHVTKTTILKASQQKEEDTAELRVQIDRLTAEKRDLEDELRRLRQSIAHTEEQKSRAEQEASQQRASVTQETRMRSELEVQLRSLTQQRGEDELKLKEANKNSQEKARQISMLTFNLDEEGKKRRALELEINHLKQAEAELRAKNSSYLEAINKLKVSEQEIRITRVELEKQTSEKTKVEQGSARLQSRIRELQCSLDGTEAELEKQKKATQEEFTRRKRIEAELEKMTHICREHTTTITTLKSVQLEASTSGRRYEQDLRALQEALDKSLRDHKVTKDELAAVTVELKTLKQKLLQEQARIHELNLRNESLYKTIEEKSRQLNEYTTEIEKLKTLTQNLTKERLRLEEELRTVRQERDELKLSKDTIDGESATQISALHVQLQSSNKRTSELQAIINDLTKEREKIKLEIDKFQKQSFETSIRVHESQSQYSELLLEKDSMLSKLKLLEQDRIRQQRLEEELTRIKLTLETELRNKQRLQDEKNSVLKDFNHMKTQYELRDSQIRQFESDRDKADRERLSLKNEIERLMRELKTVEERFKSRLLMSEKEATDLALKRDALEREIKRLQQRPSTLTRQTQTDEKVPTIDPSKLIFDGVRRKVTAHQLCDCGIISKATLDQLLKGQKTVGEVAVDIQLSLKGTGIIAGMTSAQGKMPFTEAKNKKLLSPESALMLLEAQAATGYIVDPAFNEKMPVDTACSRGIVDTEDRDILVTAEAASTGFKDPYTGKVLSVGQTCKQGRIDKDTAIRLLQAQESVGGILDPVLSVFLPKDLALDRNLIDEDLYRALNRKPTCYLDPATGEKISYNDLRKKCTVEPVNGLLLLRGKEKSLTFKGIREEVTVEELVNSDLLDKTDIVKLKQGLLTREDIEKKLKSYLYGSTCIAGIYDEANDQIMPFYQAMKEGLIMRGTTLELLEAQAASGFIVDPVNNLFLTVDEATKRGLIGKEFKNKLLSAEKAVTGYKDPSTGKTISLFQAIEKDLIEKGHGIRLLEAQIASGGIIDPKQSHRIDLNVAYKRGYFDEEMNEILAYEGDDTKGFFDPNTKENLTYLQLKDRCMTDTKTGLILLPLKDKRKPQKSQESRTNVLRKRRVVIVDPDTGLEMSVREAYHRELIDYDTFLDLSEQECEWEEITIQGSDGSSRLVIVDRKTGTQYDIKDCLDRGIIGQKSLDQYRAGTLSLTQFADQIISKTSSSEMTISASNVDDMVTCSSPTQGAPSSPTVRKRFNSISITVSPPEMFDDQSPVAAIFDTETIEKITIAEGLRRGIVDTITAQRLLEAQTCTGGIINPATGERLSVQDAVHQSIIDESMATKLKPAQKAYVGFEDVKTKRKMSVAEAVKETWLPYEAGQRFLEFQYLTGGLIEPGNGRCITIEEAIRKGWLDGQGAQKLQDSRNHQKNLTCPKTKLKISYKEAMDSCMVEESNGAKPSPFLEGSGSGLSASDAFTPTGTFLKHYVAYGKSQDSEMEEGYELDLTYITERIIAVSFPRGCSEEVYSHNLKDVTRMLKSKHADNYLTLDTGWPDMHAPPLDKICTICKAMESWLNADPLHVVVIHCRGGKGRIGVVISSFVHFTDVSASADQALDRFAMRKYYDDKVSALMTPSQKRYVWILNSLLSGSMKINASPLFLHCVILHGIPNFDATGVCRPYIKVYQGMQAVYSSGIYHIGPGHRDRVCITLEPAQLLKGDIMIKCYHKSDLTSERGVIFRLQFHTGAVQGYSMMFEKEDMETASKDPRFPDYGKVELMFSEGPERIPGADRWQNGADVSVDYNTADPLIRWDSYQNICDGEAEKESGASLFRLSRFDPDHYLLVRSHVCSRVSAWPFLLFTFCFIGNGDCLVCLPGSGSKAPRSQGLTQDKAANKRSPSGGEATLGRGARTTSTTSSPDHSDHALSVSSDSGLSSTSLWADRPTPTTAATVRANLGPSQHEKVQLKRLLSGFGLEDPSLEEMDDQGPRVGIQQIVPAQVHINGDPRPKERETDILDDEVITGHDLHSVDSLGTLSSSCHKSSQNSLLSDGFGSPGGDEQQSQSQHSLHHPAPPPMEEYERAYAEAGRGCLSSRSNSVASSNPSSAPVPKQHVYRQGSYSTQSWVRQQQMVAAQQFIYMPEEGNDAERYPGNKQGSSLPKAGLPAEPQGPARDTTADALRNAAPHKEQTTMNNNNNNKQDEEFKSLTMDIDNSIDQLNQLIMDLDPTFVPVSSHGSSMKRNGSAHVSSSVGKCSNGIDDSNAATLTNTQQTVAEMADLLFSEVFSVFLGKERCPDLSAEQSGYGISMLT</sequence>
<dbReference type="Gene3D" id="3.30.160.780">
    <property type="match status" value="1"/>
</dbReference>
<dbReference type="SUPFAM" id="SSF46966">
    <property type="entry name" value="Spectrin repeat"/>
    <property type="match status" value="3"/>
</dbReference>
<evidence type="ECO:0000259" key="17">
    <source>
        <dbReference type="PROSITE" id="PS51181"/>
    </source>
</evidence>
<dbReference type="PROSITE" id="PS51181">
    <property type="entry name" value="PPASE_TENSIN"/>
    <property type="match status" value="1"/>
</dbReference>
<dbReference type="Pfam" id="PF21097">
    <property type="entry name" value="SR_plectin_7"/>
    <property type="match status" value="1"/>
</dbReference>
<dbReference type="FunFam" id="1.20.58.60:FF:000010">
    <property type="entry name" value="plectin isoform X2"/>
    <property type="match status" value="1"/>
</dbReference>
<dbReference type="GO" id="GO:0030057">
    <property type="term" value="C:desmosome"/>
    <property type="evidence" value="ECO:0007669"/>
    <property type="project" value="UniProtKB-SubCell"/>
</dbReference>
<dbReference type="InterPro" id="IPR029021">
    <property type="entry name" value="Prot-tyrosine_phosphatase-like"/>
</dbReference>
<comment type="function">
    <text evidence="13">Involved in the organization of desmosome cell-cell junctions. Of particular importance in cell adhesion in the skin and during cardiac development. May also play a role in the regulation of Wnt, TGF-beta and Hippo signaling pathways.</text>
</comment>
<feature type="domain" description="Tyrosine specific protein phosphatases" evidence="16">
    <location>
        <begin position="2812"/>
        <end position="2851"/>
    </location>
</feature>
<feature type="region of interest" description="Disordered" evidence="15">
    <location>
        <begin position="3109"/>
        <end position="3170"/>
    </location>
</feature>
<dbReference type="PROSITE" id="PS51182">
    <property type="entry name" value="C2_TENSIN"/>
    <property type="match status" value="1"/>
</dbReference>
<dbReference type="GO" id="GO:0061436">
    <property type="term" value="P:establishment of skin barrier"/>
    <property type="evidence" value="ECO:0007669"/>
    <property type="project" value="UniProtKB-ARBA"/>
</dbReference>
<dbReference type="SMART" id="SM01326">
    <property type="entry name" value="PTEN_C2"/>
    <property type="match status" value="1"/>
</dbReference>
<keyword evidence="6" id="KW-1003">Cell membrane</keyword>
<evidence type="ECO:0000256" key="6">
    <source>
        <dbReference type="ARBA" id="ARBA00022475"/>
    </source>
</evidence>
<feature type="coiled-coil region" evidence="14">
    <location>
        <begin position="1515"/>
        <end position="1840"/>
    </location>
</feature>
<dbReference type="GO" id="GO:0060047">
    <property type="term" value="P:heart contraction"/>
    <property type="evidence" value="ECO:0007669"/>
    <property type="project" value="UniProtKB-ARBA"/>
</dbReference>
<feature type="compositionally biased region" description="Polar residues" evidence="15">
    <location>
        <begin position="3262"/>
        <end position="3275"/>
    </location>
</feature>
<reference evidence="19 20" key="1">
    <citation type="submission" date="2019-06" db="EMBL/GenBank/DDBJ databases">
        <title>Draft genomes of female and male turbot (Scophthalmus maximus).</title>
        <authorList>
            <person name="Xu H."/>
            <person name="Xu X.-W."/>
            <person name="Shao C."/>
            <person name="Chen S."/>
        </authorList>
    </citation>
    <scope>NUCLEOTIDE SEQUENCE [LARGE SCALE GENOMIC DNA]</scope>
    <source>
        <strain evidence="19">Ysfricsl-2016a</strain>
        <tissue evidence="19">Blood</tissue>
    </source>
</reference>
<dbReference type="SMART" id="SM00150">
    <property type="entry name" value="SPEC"/>
    <property type="match status" value="4"/>
</dbReference>
<evidence type="ECO:0000256" key="14">
    <source>
        <dbReference type="SAM" id="Coils"/>
    </source>
</evidence>
<dbReference type="SUPFAM" id="SSF49562">
    <property type="entry name" value="C2 domain (Calcium/lipid-binding domain, CaLB)"/>
    <property type="match status" value="1"/>
</dbReference>
<keyword evidence="12" id="KW-0966">Cell projection</keyword>
<feature type="region of interest" description="Disordered" evidence="15">
    <location>
        <begin position="707"/>
        <end position="733"/>
    </location>
</feature>
<feature type="domain" description="Phosphatase tensin-type" evidence="17">
    <location>
        <begin position="2724"/>
        <end position="2879"/>
    </location>
</feature>
<dbReference type="Gene3D" id="2.60.40.1110">
    <property type="match status" value="1"/>
</dbReference>
<name>A0A6A4TXT8_SCOMX</name>
<dbReference type="InterPro" id="IPR041615">
    <property type="entry name" value="Desmoplakin_SH3"/>
</dbReference>
<evidence type="ECO:0000256" key="12">
    <source>
        <dbReference type="ARBA" id="ARBA00023273"/>
    </source>
</evidence>
<dbReference type="Gene3D" id="3.90.1290.10">
    <property type="entry name" value="Plakin repeat"/>
    <property type="match status" value="3"/>
</dbReference>
<keyword evidence="10 14" id="KW-0175">Coiled coil</keyword>
<evidence type="ECO:0000256" key="7">
    <source>
        <dbReference type="ARBA" id="ARBA00022553"/>
    </source>
</evidence>
<dbReference type="InterPro" id="IPR035915">
    <property type="entry name" value="Plakin_repeat_sf"/>
</dbReference>
<dbReference type="Gene3D" id="3.90.190.10">
    <property type="entry name" value="Protein tyrosine phosphatase superfamily"/>
    <property type="match status" value="1"/>
</dbReference>
<evidence type="ECO:0008006" key="21">
    <source>
        <dbReference type="Google" id="ProtNLM"/>
    </source>
</evidence>
<dbReference type="Gene3D" id="2.30.30.40">
    <property type="entry name" value="SH3 Domains"/>
    <property type="match status" value="1"/>
</dbReference>
<evidence type="ECO:0000256" key="5">
    <source>
        <dbReference type="ARBA" id="ARBA00009109"/>
    </source>
</evidence>
<organism evidence="19 20">
    <name type="scientific">Scophthalmus maximus</name>
    <name type="common">Turbot</name>
    <name type="synonym">Psetta maxima</name>
    <dbReference type="NCBI Taxonomy" id="52904"/>
    <lineage>
        <taxon>Eukaryota</taxon>
        <taxon>Metazoa</taxon>
        <taxon>Chordata</taxon>
        <taxon>Craniata</taxon>
        <taxon>Vertebrata</taxon>
        <taxon>Euteleostomi</taxon>
        <taxon>Actinopterygii</taxon>
        <taxon>Neopterygii</taxon>
        <taxon>Teleostei</taxon>
        <taxon>Neoteleostei</taxon>
        <taxon>Acanthomorphata</taxon>
        <taxon>Carangaria</taxon>
        <taxon>Pleuronectiformes</taxon>
        <taxon>Pleuronectoidei</taxon>
        <taxon>Scophthalmidae</taxon>
        <taxon>Scophthalmus</taxon>
    </lineage>
</organism>
<dbReference type="Proteomes" id="UP000438429">
    <property type="component" value="Unassembled WGS sequence"/>
</dbReference>
<dbReference type="Pfam" id="PF17902">
    <property type="entry name" value="SH3_10"/>
    <property type="match status" value="1"/>
</dbReference>
<evidence type="ECO:0000256" key="3">
    <source>
        <dbReference type="ARBA" id="ARBA00004568"/>
    </source>
</evidence>
<dbReference type="InterPro" id="IPR003595">
    <property type="entry name" value="Tyr_Pase_cat"/>
</dbReference>
<dbReference type="Pfam" id="PF00681">
    <property type="entry name" value="Plectin"/>
    <property type="match status" value="6"/>
</dbReference>
<dbReference type="FunFam" id="3.30.160.780:FF:000001">
    <property type="entry name" value="Plectin a"/>
    <property type="match status" value="1"/>
</dbReference>
<dbReference type="GO" id="GO:0005737">
    <property type="term" value="C:cytoplasm"/>
    <property type="evidence" value="ECO:0007669"/>
    <property type="project" value="TreeGrafter"/>
</dbReference>
<evidence type="ECO:0000256" key="15">
    <source>
        <dbReference type="SAM" id="MobiDB-lite"/>
    </source>
</evidence>
<dbReference type="GO" id="GO:0098609">
    <property type="term" value="P:cell-cell adhesion"/>
    <property type="evidence" value="ECO:0007669"/>
    <property type="project" value="TreeGrafter"/>
</dbReference>
<dbReference type="SMART" id="SM00250">
    <property type="entry name" value="PLEC"/>
    <property type="match status" value="17"/>
</dbReference>
<accession>A0A6A4TXT8</accession>
<protein>
    <recommendedName>
        <fullName evidence="21">Desmoplakin-like</fullName>
    </recommendedName>
</protein>
<dbReference type="Gene3D" id="1.20.58.1060">
    <property type="match status" value="1"/>
</dbReference>
<feature type="coiled-coil region" evidence="14">
    <location>
        <begin position="1091"/>
        <end position="1247"/>
    </location>
</feature>
<dbReference type="PANTHER" id="PTHR23169">
    <property type="entry name" value="ENVOPLAKIN"/>
    <property type="match status" value="1"/>
</dbReference>
<dbReference type="EMBL" id="VEVO01000001">
    <property type="protein sequence ID" value="KAF0046912.1"/>
    <property type="molecule type" value="Genomic_DNA"/>
</dbReference>
<dbReference type="GO" id="GO:0042995">
    <property type="term" value="C:cell projection"/>
    <property type="evidence" value="ECO:0007669"/>
    <property type="project" value="UniProtKB-SubCell"/>
</dbReference>
<dbReference type="GO" id="GO:0014704">
    <property type="term" value="C:intercalated disc"/>
    <property type="evidence" value="ECO:0007669"/>
    <property type="project" value="TreeGrafter"/>
</dbReference>
<dbReference type="SUPFAM" id="SSF75399">
    <property type="entry name" value="Plakin repeat"/>
    <property type="match status" value="4"/>
</dbReference>
<feature type="compositionally biased region" description="Polar residues" evidence="15">
    <location>
        <begin position="1322"/>
        <end position="1333"/>
    </location>
</feature>